<dbReference type="GO" id="GO:0005737">
    <property type="term" value="C:cytoplasm"/>
    <property type="evidence" value="ECO:0007669"/>
    <property type="project" value="UniProtKB-SubCell"/>
</dbReference>
<dbReference type="CDD" id="cd05126">
    <property type="entry name" value="Mth938"/>
    <property type="match status" value="1"/>
</dbReference>
<dbReference type="Pfam" id="PF04430">
    <property type="entry name" value="DUF498"/>
    <property type="match status" value="1"/>
</dbReference>
<dbReference type="InterPro" id="IPR036748">
    <property type="entry name" value="MTH938-like_sf"/>
</dbReference>
<comment type="caution">
    <text evidence="3">The sequence shown here is derived from an EMBL/GenBank/DDBJ whole genome shotgun (WGS) entry which is preliminary data.</text>
</comment>
<evidence type="ECO:0000256" key="1">
    <source>
        <dbReference type="ARBA" id="ARBA00004496"/>
    </source>
</evidence>
<dbReference type="PANTHER" id="PTHR15811:SF5">
    <property type="entry name" value="MTH938 DOMAIN-CONTAINING PROTEIN"/>
    <property type="match status" value="1"/>
</dbReference>
<dbReference type="PANTHER" id="PTHR15811">
    <property type="entry name" value="MTH938 DOMAIN-CONTAINING PROTEIN"/>
    <property type="match status" value="1"/>
</dbReference>
<organism evidence="3 4">
    <name type="scientific">Catenuloplanes indicus</name>
    <dbReference type="NCBI Taxonomy" id="137267"/>
    <lineage>
        <taxon>Bacteria</taxon>
        <taxon>Bacillati</taxon>
        <taxon>Actinomycetota</taxon>
        <taxon>Actinomycetes</taxon>
        <taxon>Micromonosporales</taxon>
        <taxon>Micromonosporaceae</taxon>
        <taxon>Catenuloplanes</taxon>
    </lineage>
</organism>
<dbReference type="RefSeq" id="WP_307247821.1">
    <property type="nucleotide sequence ID" value="NZ_JAUSUZ010000001.1"/>
</dbReference>
<evidence type="ECO:0000256" key="2">
    <source>
        <dbReference type="ARBA" id="ARBA00022490"/>
    </source>
</evidence>
<dbReference type="InterPro" id="IPR007523">
    <property type="entry name" value="NDUFAF3/AAMDC"/>
</dbReference>
<proteinExistence type="predicted"/>
<dbReference type="AlphaFoldDB" id="A0AAE4B1A6"/>
<protein>
    <recommendedName>
        <fullName evidence="5">Mth938-like domain-containing protein</fullName>
    </recommendedName>
</protein>
<gene>
    <name evidence="3" type="ORF">J2S42_007889</name>
</gene>
<sequence>MASVSVEWGVVRVAGVGEFKDVKLWPGGAREWDWSETGTRHRPGVQPADVAELLEHGANTVVLSTGMDEVLQVPASTVDHLTGQGVAVHVLETRAAVALYNDLAGRAPVGALIHSTC</sequence>
<dbReference type="FunFam" id="3.40.1230.10:FF:000001">
    <property type="entry name" value="Adipogenesis-associated, Mth938 domain-containing"/>
    <property type="match status" value="1"/>
</dbReference>
<keyword evidence="2" id="KW-0963">Cytoplasm</keyword>
<dbReference type="Gene3D" id="3.40.1230.10">
    <property type="entry name" value="MTH938-like"/>
    <property type="match status" value="1"/>
</dbReference>
<evidence type="ECO:0000313" key="4">
    <source>
        <dbReference type="Proteomes" id="UP001240236"/>
    </source>
</evidence>
<name>A0AAE4B1A6_9ACTN</name>
<comment type="subcellular location">
    <subcellularLocation>
        <location evidence="1">Cytoplasm</location>
    </subcellularLocation>
</comment>
<evidence type="ECO:0008006" key="5">
    <source>
        <dbReference type="Google" id="ProtNLM"/>
    </source>
</evidence>
<dbReference type="SUPFAM" id="SSF64076">
    <property type="entry name" value="MTH938-like"/>
    <property type="match status" value="1"/>
</dbReference>
<dbReference type="EMBL" id="JAUSUZ010000001">
    <property type="protein sequence ID" value="MDQ0371220.1"/>
    <property type="molecule type" value="Genomic_DNA"/>
</dbReference>
<dbReference type="Proteomes" id="UP001240236">
    <property type="component" value="Unassembled WGS sequence"/>
</dbReference>
<keyword evidence="4" id="KW-1185">Reference proteome</keyword>
<reference evidence="3 4" key="1">
    <citation type="submission" date="2023-07" db="EMBL/GenBank/DDBJ databases">
        <title>Sequencing the genomes of 1000 actinobacteria strains.</title>
        <authorList>
            <person name="Klenk H.-P."/>
        </authorList>
    </citation>
    <scope>NUCLEOTIDE SEQUENCE [LARGE SCALE GENOMIC DNA]</scope>
    <source>
        <strain evidence="3 4">DSM 44709</strain>
    </source>
</reference>
<accession>A0AAE4B1A6</accession>
<dbReference type="InterPro" id="IPR034096">
    <property type="entry name" value="AAMDC"/>
</dbReference>
<evidence type="ECO:0000313" key="3">
    <source>
        <dbReference type="EMBL" id="MDQ0371220.1"/>
    </source>
</evidence>